<dbReference type="Pfam" id="PF01138">
    <property type="entry name" value="RNase_PH"/>
    <property type="match status" value="1"/>
</dbReference>
<dbReference type="GO" id="GO:0071035">
    <property type="term" value="P:nuclear polyadenylation-dependent rRNA catabolic process"/>
    <property type="evidence" value="ECO:0007669"/>
    <property type="project" value="TreeGrafter"/>
</dbReference>
<dbReference type="AlphaFoldDB" id="A0A1X0S8J3"/>
<dbReference type="GO" id="GO:0000176">
    <property type="term" value="C:nuclear exosome (RNase complex)"/>
    <property type="evidence" value="ECO:0007669"/>
    <property type="project" value="TreeGrafter"/>
</dbReference>
<feature type="domain" description="Exoribonuclease phosphorolytic" evidence="7">
    <location>
        <begin position="31"/>
        <end position="167"/>
    </location>
</feature>
<comment type="similarity">
    <text evidence="3">Belongs to the RNase PH family.</text>
</comment>
<dbReference type="SUPFAM" id="SSF54211">
    <property type="entry name" value="Ribosomal protein S5 domain 2-like"/>
    <property type="match status" value="1"/>
</dbReference>
<evidence type="ECO:0000256" key="3">
    <source>
        <dbReference type="ARBA" id="ARBA00006678"/>
    </source>
</evidence>
<protein>
    <recommendedName>
        <fullName evidence="6">Ribosomal RNA-processing protein 42</fullName>
    </recommendedName>
</protein>
<dbReference type="Proteomes" id="UP000242381">
    <property type="component" value="Unassembled WGS sequence"/>
</dbReference>
<evidence type="ECO:0000256" key="2">
    <source>
        <dbReference type="ARBA" id="ARBA00004604"/>
    </source>
</evidence>
<dbReference type="InterPro" id="IPR036345">
    <property type="entry name" value="ExoRNase_PH_dom2_sf"/>
</dbReference>
<dbReference type="OMA" id="YNTRIPK"/>
<dbReference type="InterPro" id="IPR027408">
    <property type="entry name" value="PNPase/RNase_PH_dom_sf"/>
</dbReference>
<evidence type="ECO:0000256" key="6">
    <source>
        <dbReference type="ARBA" id="ARBA00042523"/>
    </source>
</evidence>
<dbReference type="InterPro" id="IPR020568">
    <property type="entry name" value="Ribosomal_Su5_D2-typ_SF"/>
</dbReference>
<keyword evidence="5" id="KW-0271">Exosome</keyword>
<sequence length="303" mass="33296">MPAPLISPAEKSYIEEGIQQDCRADGRARLEYRHMILETGLLSQASGSARCRLGDSDVLVGVKVEIGEIEQNQPNQGRIVCNVECSPSASQQFEGRGADEINNSLTMAVDRLFNGPQSGLDLEKLCIIPGQQCWIIYIDAMVMDAAGNLLDCIVMTVRAALYNTRIPKTEIQDLGEGEYEFEVMDDVEDAEPIAGWENLPITVTLYKIADRYIIDPTILEELCSQVTLTVGVNRNGSVCSIQKGGNGSIEPSLLTEMIQTATTLAKPMLQQLDAKLIEEEDQVQDKRRNGLPVEKLGFFASVI</sequence>
<dbReference type="GO" id="GO:0005730">
    <property type="term" value="C:nucleolus"/>
    <property type="evidence" value="ECO:0007669"/>
    <property type="project" value="UniProtKB-SubCell"/>
</dbReference>
<dbReference type="CDD" id="cd11367">
    <property type="entry name" value="RNase_PH_RRP42"/>
    <property type="match status" value="1"/>
</dbReference>
<dbReference type="VEuPathDB" id="FungiDB:BCV72DRAFT_302760"/>
<dbReference type="GO" id="GO:0034473">
    <property type="term" value="P:U1 snRNA 3'-end processing"/>
    <property type="evidence" value="ECO:0007669"/>
    <property type="project" value="TreeGrafter"/>
</dbReference>
<dbReference type="SUPFAM" id="SSF55666">
    <property type="entry name" value="Ribonuclease PH domain 2-like"/>
    <property type="match status" value="1"/>
</dbReference>
<evidence type="ECO:0000256" key="4">
    <source>
        <dbReference type="ARBA" id="ARBA00022490"/>
    </source>
</evidence>
<evidence type="ECO:0000259" key="8">
    <source>
        <dbReference type="Pfam" id="PF03725"/>
    </source>
</evidence>
<evidence type="ECO:0000256" key="5">
    <source>
        <dbReference type="ARBA" id="ARBA00022835"/>
    </source>
</evidence>
<dbReference type="PANTHER" id="PTHR11097">
    <property type="entry name" value="EXOSOME COMPLEX EXONUCLEASE RIBOSOMAL RNA PROCESSING PROTEIN"/>
    <property type="match status" value="1"/>
</dbReference>
<gene>
    <name evidence="9" type="ORF">BCV71DRAFT_233147</name>
</gene>
<dbReference type="GO" id="GO:0034476">
    <property type="term" value="P:U5 snRNA 3'-end processing"/>
    <property type="evidence" value="ECO:0007669"/>
    <property type="project" value="TreeGrafter"/>
</dbReference>
<keyword evidence="9" id="KW-0689">Ribosomal protein</keyword>
<dbReference type="Pfam" id="PF03725">
    <property type="entry name" value="RNase_PH_C"/>
    <property type="match status" value="1"/>
</dbReference>
<feature type="domain" description="Exoribonuclease phosphorolytic" evidence="8">
    <location>
        <begin position="198"/>
        <end position="262"/>
    </location>
</feature>
<evidence type="ECO:0000259" key="7">
    <source>
        <dbReference type="Pfam" id="PF01138"/>
    </source>
</evidence>
<dbReference type="GO" id="GO:0016075">
    <property type="term" value="P:rRNA catabolic process"/>
    <property type="evidence" value="ECO:0007669"/>
    <property type="project" value="TreeGrafter"/>
</dbReference>
<dbReference type="InterPro" id="IPR001247">
    <property type="entry name" value="ExoRNase_PH_dom1"/>
</dbReference>
<dbReference type="GO" id="GO:0035925">
    <property type="term" value="F:mRNA 3'-UTR AU-rich region binding"/>
    <property type="evidence" value="ECO:0007669"/>
    <property type="project" value="TreeGrafter"/>
</dbReference>
<dbReference type="GO" id="GO:0034475">
    <property type="term" value="P:U4 snRNA 3'-end processing"/>
    <property type="evidence" value="ECO:0007669"/>
    <property type="project" value="TreeGrafter"/>
</dbReference>
<dbReference type="GO" id="GO:0071028">
    <property type="term" value="P:nuclear mRNA surveillance"/>
    <property type="evidence" value="ECO:0007669"/>
    <property type="project" value="TreeGrafter"/>
</dbReference>
<dbReference type="Gene3D" id="3.30.230.70">
    <property type="entry name" value="GHMP Kinase, N-terminal domain"/>
    <property type="match status" value="1"/>
</dbReference>
<comment type="subcellular location">
    <subcellularLocation>
        <location evidence="1">Cytoplasm</location>
    </subcellularLocation>
    <subcellularLocation>
        <location evidence="2">Nucleus</location>
        <location evidence="2">Nucleolus</location>
    </subcellularLocation>
</comment>
<accession>A0A1X0S8J3</accession>
<dbReference type="GO" id="GO:0071038">
    <property type="term" value="P:TRAMP-dependent tRNA surveillance pathway"/>
    <property type="evidence" value="ECO:0007669"/>
    <property type="project" value="TreeGrafter"/>
</dbReference>
<name>A0A1X0S8J3_RHIZD</name>
<dbReference type="GO" id="GO:0000467">
    <property type="term" value="P:exonucleolytic trimming to generate mature 3'-end of 5.8S rRNA from tricistronic rRNA transcript (SSU-rRNA, 5.8S rRNA, LSU-rRNA)"/>
    <property type="evidence" value="ECO:0007669"/>
    <property type="project" value="TreeGrafter"/>
</dbReference>
<dbReference type="EMBL" id="KV921293">
    <property type="protein sequence ID" value="ORE20499.1"/>
    <property type="molecule type" value="Genomic_DNA"/>
</dbReference>
<dbReference type="PANTHER" id="PTHR11097:SF8">
    <property type="entry name" value="EXOSOME COMPLEX COMPONENT RRP42"/>
    <property type="match status" value="1"/>
</dbReference>
<keyword evidence="4" id="KW-0963">Cytoplasm</keyword>
<dbReference type="GO" id="GO:0005840">
    <property type="term" value="C:ribosome"/>
    <property type="evidence" value="ECO:0007669"/>
    <property type="project" value="UniProtKB-KW"/>
</dbReference>
<dbReference type="InterPro" id="IPR050590">
    <property type="entry name" value="Exosome_comp_Rrp42_subfam"/>
</dbReference>
<keyword evidence="9" id="KW-0687">Ribonucleoprotein</keyword>
<organism evidence="9 10">
    <name type="scientific">Rhizopus microsporus</name>
    <dbReference type="NCBI Taxonomy" id="58291"/>
    <lineage>
        <taxon>Eukaryota</taxon>
        <taxon>Fungi</taxon>
        <taxon>Fungi incertae sedis</taxon>
        <taxon>Mucoromycota</taxon>
        <taxon>Mucoromycotina</taxon>
        <taxon>Mucoromycetes</taxon>
        <taxon>Mucorales</taxon>
        <taxon>Mucorineae</taxon>
        <taxon>Rhizopodaceae</taxon>
        <taxon>Rhizopus</taxon>
    </lineage>
</organism>
<evidence type="ECO:0000313" key="9">
    <source>
        <dbReference type="EMBL" id="ORE20499.1"/>
    </source>
</evidence>
<proteinExistence type="inferred from homology"/>
<evidence type="ECO:0000256" key="1">
    <source>
        <dbReference type="ARBA" id="ARBA00004496"/>
    </source>
</evidence>
<dbReference type="InterPro" id="IPR015847">
    <property type="entry name" value="ExoRNase_PH_dom2"/>
</dbReference>
<evidence type="ECO:0000313" key="10">
    <source>
        <dbReference type="Proteomes" id="UP000242381"/>
    </source>
</evidence>
<dbReference type="GO" id="GO:0000177">
    <property type="term" value="C:cytoplasmic exosome (RNase complex)"/>
    <property type="evidence" value="ECO:0007669"/>
    <property type="project" value="TreeGrafter"/>
</dbReference>
<reference evidence="9 10" key="1">
    <citation type="journal article" date="2016" name="Proc. Natl. Acad. Sci. U.S.A.">
        <title>Lipid metabolic changes in an early divergent fungus govern the establishment of a mutualistic symbiosis with endobacteria.</title>
        <authorList>
            <person name="Lastovetsky O.A."/>
            <person name="Gaspar M.L."/>
            <person name="Mondo S.J."/>
            <person name="LaButti K.M."/>
            <person name="Sandor L."/>
            <person name="Grigoriev I.V."/>
            <person name="Henry S.A."/>
            <person name="Pawlowska T.E."/>
        </authorList>
    </citation>
    <scope>NUCLEOTIDE SEQUENCE [LARGE SCALE GENOMIC DNA]</scope>
    <source>
        <strain evidence="9 10">ATCC 11559</strain>
    </source>
</reference>